<dbReference type="AlphaFoldDB" id="A0A4V3UN79"/>
<comment type="caution">
    <text evidence="1">The sequence shown here is derived from an EMBL/GenBank/DDBJ whole genome shotgun (WGS) entry which is preliminary data.</text>
</comment>
<organism evidence="1 2">
    <name type="scientific">Aspergillus tanneri</name>
    <dbReference type="NCBI Taxonomy" id="1220188"/>
    <lineage>
        <taxon>Eukaryota</taxon>
        <taxon>Fungi</taxon>
        <taxon>Dikarya</taxon>
        <taxon>Ascomycota</taxon>
        <taxon>Pezizomycotina</taxon>
        <taxon>Eurotiomycetes</taxon>
        <taxon>Eurotiomycetidae</taxon>
        <taxon>Eurotiales</taxon>
        <taxon>Aspergillaceae</taxon>
        <taxon>Aspergillus</taxon>
        <taxon>Aspergillus subgen. Circumdati</taxon>
    </lineage>
</organism>
<gene>
    <name evidence="1" type="ORF">EYZ11_010423</name>
</gene>
<proteinExistence type="predicted"/>
<accession>A0A4V3UN79</accession>
<evidence type="ECO:0000313" key="1">
    <source>
        <dbReference type="EMBL" id="THC90124.1"/>
    </source>
</evidence>
<sequence length="79" mass="8645">MALKVDDKQNWKSSDVIAEDMVTQDHALPVVKHLQEQLTLANGRTDPVVLKFVLPRASGDVVKLIFPPPRDGAGNEGLN</sequence>
<dbReference type="Proteomes" id="UP000308092">
    <property type="component" value="Unassembled WGS sequence"/>
</dbReference>
<evidence type="ECO:0000313" key="2">
    <source>
        <dbReference type="Proteomes" id="UP000308092"/>
    </source>
</evidence>
<reference evidence="1 2" key="1">
    <citation type="submission" date="2019-03" db="EMBL/GenBank/DDBJ databases">
        <title>The genome sequence of a newly discovered highly antifungal drug resistant Aspergillus species, Aspergillus tanneri NIH 1004.</title>
        <authorList>
            <person name="Mounaud S."/>
            <person name="Singh I."/>
            <person name="Joardar V."/>
            <person name="Pakala S."/>
            <person name="Pakala S."/>
            <person name="Venepally P."/>
            <person name="Hoover J."/>
            <person name="Nierman W."/>
            <person name="Chung J."/>
            <person name="Losada L."/>
        </authorList>
    </citation>
    <scope>NUCLEOTIDE SEQUENCE [LARGE SCALE GENOMIC DNA]</scope>
    <source>
        <strain evidence="1 2">NIH1004</strain>
    </source>
</reference>
<dbReference type="EMBL" id="SOSA01000558">
    <property type="protein sequence ID" value="THC90124.1"/>
    <property type="molecule type" value="Genomic_DNA"/>
</dbReference>
<name>A0A4V3UN79_9EURO</name>
<dbReference type="VEuPathDB" id="FungiDB:EYZ11_010423"/>
<protein>
    <submittedName>
        <fullName evidence="1">Uncharacterized protein</fullName>
    </submittedName>
</protein>
<keyword evidence="2" id="KW-1185">Reference proteome</keyword>